<dbReference type="GO" id="GO:0046872">
    <property type="term" value="F:metal ion binding"/>
    <property type="evidence" value="ECO:0007669"/>
    <property type="project" value="UniProtKB-KW"/>
</dbReference>
<keyword evidence="2" id="KW-0479">Metal-binding</keyword>
<name>A0A3N4HX39_ASCIM</name>
<organism evidence="5 6">
    <name type="scientific">Ascobolus immersus RN42</name>
    <dbReference type="NCBI Taxonomy" id="1160509"/>
    <lineage>
        <taxon>Eukaryota</taxon>
        <taxon>Fungi</taxon>
        <taxon>Dikarya</taxon>
        <taxon>Ascomycota</taxon>
        <taxon>Pezizomycotina</taxon>
        <taxon>Pezizomycetes</taxon>
        <taxon>Pezizales</taxon>
        <taxon>Ascobolaceae</taxon>
        <taxon>Ascobolus</taxon>
    </lineage>
</organism>
<dbReference type="InterPro" id="IPR050251">
    <property type="entry name" value="HpcH-HpaI_aldolase"/>
</dbReference>
<dbReference type="SUPFAM" id="SSF51621">
    <property type="entry name" value="Phosphoenolpyruvate/pyruvate domain"/>
    <property type="match status" value="1"/>
</dbReference>
<proteinExistence type="inferred from homology"/>
<keyword evidence="3" id="KW-0456">Lyase</keyword>
<evidence type="ECO:0000313" key="5">
    <source>
        <dbReference type="EMBL" id="RPA77078.1"/>
    </source>
</evidence>
<dbReference type="AlphaFoldDB" id="A0A3N4HX39"/>
<evidence type="ECO:0000256" key="3">
    <source>
        <dbReference type="ARBA" id="ARBA00023239"/>
    </source>
</evidence>
<dbReference type="Pfam" id="PF03328">
    <property type="entry name" value="HpcH_HpaI"/>
    <property type="match status" value="1"/>
</dbReference>
<evidence type="ECO:0000259" key="4">
    <source>
        <dbReference type="Pfam" id="PF03328"/>
    </source>
</evidence>
<dbReference type="InterPro" id="IPR005000">
    <property type="entry name" value="Aldolase/citrate-lyase_domain"/>
</dbReference>
<dbReference type="InterPro" id="IPR015813">
    <property type="entry name" value="Pyrv/PenolPyrv_kinase-like_dom"/>
</dbReference>
<accession>A0A3N4HX39</accession>
<dbReference type="PANTHER" id="PTHR30502">
    <property type="entry name" value="2-KETO-3-DEOXY-L-RHAMNONATE ALDOLASE"/>
    <property type="match status" value="1"/>
</dbReference>
<dbReference type="EMBL" id="ML119732">
    <property type="protein sequence ID" value="RPA77078.1"/>
    <property type="molecule type" value="Genomic_DNA"/>
</dbReference>
<feature type="domain" description="HpcH/HpaI aldolase/citrate lyase" evidence="4">
    <location>
        <begin position="35"/>
        <end position="240"/>
    </location>
</feature>
<dbReference type="GO" id="GO:0016832">
    <property type="term" value="F:aldehyde-lyase activity"/>
    <property type="evidence" value="ECO:0007669"/>
    <property type="project" value="TreeGrafter"/>
</dbReference>
<dbReference type="PANTHER" id="PTHR30502:SF0">
    <property type="entry name" value="PHOSPHOENOLPYRUVATE CARBOXYLASE FAMILY PROTEIN"/>
    <property type="match status" value="1"/>
</dbReference>
<gene>
    <name evidence="5" type="ORF">BJ508DRAFT_213145</name>
</gene>
<dbReference type="STRING" id="1160509.A0A3N4HX39"/>
<sequence length="272" mass="28961">MTSRIPYHSHPTPRLGIWQCLPGAHLSHTLSRSTPNLAWILLDMEHGHISDDAMHASILALAPTNVSSFVRVVEGSTANIKRAYDAGAHGVMVPLVESKSDAERAVRAAKFPRPGTKGGGGGRRGAHERFGLKNGVEYLQQANDSLVLIVQIETREALEHVDEIAAVEGIDILFAGPFDLGNNIGYPMLDPENPPEELMAALMKILKAAHDAGKQAGIYCVNGEQAKRYIGLGFDMVNIMNDVGALMGHVALAASNALGEKGESGPSGRGGY</sequence>
<keyword evidence="6" id="KW-1185">Reference proteome</keyword>
<evidence type="ECO:0000256" key="1">
    <source>
        <dbReference type="ARBA" id="ARBA00005568"/>
    </source>
</evidence>
<dbReference type="InterPro" id="IPR040442">
    <property type="entry name" value="Pyrv_kinase-like_dom_sf"/>
</dbReference>
<evidence type="ECO:0000313" key="6">
    <source>
        <dbReference type="Proteomes" id="UP000275078"/>
    </source>
</evidence>
<keyword evidence="5" id="KW-0670">Pyruvate</keyword>
<reference evidence="5 6" key="1">
    <citation type="journal article" date="2018" name="Nat. Ecol. Evol.">
        <title>Pezizomycetes genomes reveal the molecular basis of ectomycorrhizal truffle lifestyle.</title>
        <authorList>
            <person name="Murat C."/>
            <person name="Payen T."/>
            <person name="Noel B."/>
            <person name="Kuo A."/>
            <person name="Morin E."/>
            <person name="Chen J."/>
            <person name="Kohler A."/>
            <person name="Krizsan K."/>
            <person name="Balestrini R."/>
            <person name="Da Silva C."/>
            <person name="Montanini B."/>
            <person name="Hainaut M."/>
            <person name="Levati E."/>
            <person name="Barry K.W."/>
            <person name="Belfiori B."/>
            <person name="Cichocki N."/>
            <person name="Clum A."/>
            <person name="Dockter R.B."/>
            <person name="Fauchery L."/>
            <person name="Guy J."/>
            <person name="Iotti M."/>
            <person name="Le Tacon F."/>
            <person name="Lindquist E.A."/>
            <person name="Lipzen A."/>
            <person name="Malagnac F."/>
            <person name="Mello A."/>
            <person name="Molinier V."/>
            <person name="Miyauchi S."/>
            <person name="Poulain J."/>
            <person name="Riccioni C."/>
            <person name="Rubini A."/>
            <person name="Sitrit Y."/>
            <person name="Splivallo R."/>
            <person name="Traeger S."/>
            <person name="Wang M."/>
            <person name="Zifcakova L."/>
            <person name="Wipf D."/>
            <person name="Zambonelli A."/>
            <person name="Paolocci F."/>
            <person name="Nowrousian M."/>
            <person name="Ottonello S."/>
            <person name="Baldrian P."/>
            <person name="Spatafora J.W."/>
            <person name="Henrissat B."/>
            <person name="Nagy L.G."/>
            <person name="Aury J.M."/>
            <person name="Wincker P."/>
            <person name="Grigoriev I.V."/>
            <person name="Bonfante P."/>
            <person name="Martin F.M."/>
        </authorList>
    </citation>
    <scope>NUCLEOTIDE SEQUENCE [LARGE SCALE GENOMIC DNA]</scope>
    <source>
        <strain evidence="5 6">RN42</strain>
    </source>
</reference>
<evidence type="ECO:0000256" key="2">
    <source>
        <dbReference type="ARBA" id="ARBA00022723"/>
    </source>
</evidence>
<dbReference type="OrthoDB" id="1621678at2759"/>
<protein>
    <submittedName>
        <fullName evidence="5">Phosphoenolpyruvate/pyruvate domain-containing protein</fullName>
    </submittedName>
</protein>
<dbReference type="Proteomes" id="UP000275078">
    <property type="component" value="Unassembled WGS sequence"/>
</dbReference>
<comment type="similarity">
    <text evidence="1">Belongs to the HpcH/HpaI aldolase family.</text>
</comment>
<dbReference type="GO" id="GO:0005737">
    <property type="term" value="C:cytoplasm"/>
    <property type="evidence" value="ECO:0007669"/>
    <property type="project" value="TreeGrafter"/>
</dbReference>
<dbReference type="Gene3D" id="3.20.20.60">
    <property type="entry name" value="Phosphoenolpyruvate-binding domains"/>
    <property type="match status" value="1"/>
</dbReference>